<sequence length="76" mass="9136">MVYIESNVETVVKYMKRVNKKIISVAELNRFRLGNKRTRNVTLYTLMVLVERSSCFEVMYVYDEEESLLKTMYKLK</sequence>
<dbReference type="EMBL" id="JAARRU010000002">
    <property type="protein sequence ID" value="MBC1565084.1"/>
    <property type="molecule type" value="Genomic_DNA"/>
</dbReference>
<comment type="caution">
    <text evidence="1">The sequence shown here is derived from an EMBL/GenBank/DDBJ whole genome shotgun (WGS) entry which is preliminary data.</text>
</comment>
<dbReference type="RefSeq" id="WP_185417173.1">
    <property type="nucleotide sequence ID" value="NZ_JAARRU010000002.1"/>
</dbReference>
<evidence type="ECO:0000313" key="2">
    <source>
        <dbReference type="Proteomes" id="UP000586951"/>
    </source>
</evidence>
<protein>
    <submittedName>
        <fullName evidence="1">Uncharacterized protein</fullName>
    </submittedName>
</protein>
<proteinExistence type="predicted"/>
<accession>A0A841ZX61</accession>
<evidence type="ECO:0000313" key="1">
    <source>
        <dbReference type="EMBL" id="MBC1565084.1"/>
    </source>
</evidence>
<organism evidence="1 2">
    <name type="scientific">Listeria booriae</name>
    <dbReference type="NCBI Taxonomy" id="1552123"/>
    <lineage>
        <taxon>Bacteria</taxon>
        <taxon>Bacillati</taxon>
        <taxon>Bacillota</taxon>
        <taxon>Bacilli</taxon>
        <taxon>Bacillales</taxon>
        <taxon>Listeriaceae</taxon>
        <taxon>Listeria</taxon>
    </lineage>
</organism>
<reference evidence="1 2" key="1">
    <citation type="submission" date="2020-03" db="EMBL/GenBank/DDBJ databases">
        <title>Soil Listeria distribution.</title>
        <authorList>
            <person name="Liao J."/>
            <person name="Wiedmann M."/>
        </authorList>
    </citation>
    <scope>NUCLEOTIDE SEQUENCE [LARGE SCALE GENOMIC DNA]</scope>
    <source>
        <strain evidence="1 2">FSL L7-1427</strain>
    </source>
</reference>
<dbReference type="Proteomes" id="UP000586951">
    <property type="component" value="Unassembled WGS sequence"/>
</dbReference>
<dbReference type="AlphaFoldDB" id="A0A841ZX61"/>
<gene>
    <name evidence="1" type="ORF">HB907_06685</name>
</gene>
<name>A0A841ZX61_9LIST</name>